<keyword evidence="8" id="KW-0963">Cytoplasm</keyword>
<organism evidence="11 12">
    <name type="scientific">Aquamicrobium aerolatum DSM 21857</name>
    <dbReference type="NCBI Taxonomy" id="1121003"/>
    <lineage>
        <taxon>Bacteria</taxon>
        <taxon>Pseudomonadati</taxon>
        <taxon>Pseudomonadota</taxon>
        <taxon>Alphaproteobacteria</taxon>
        <taxon>Hyphomicrobiales</taxon>
        <taxon>Phyllobacteriaceae</taxon>
        <taxon>Aerobium</taxon>
    </lineage>
</organism>
<evidence type="ECO:0000256" key="1">
    <source>
        <dbReference type="ARBA" id="ARBA00011043"/>
    </source>
</evidence>
<accession>A0A1I3NP54</accession>
<feature type="binding site" evidence="8">
    <location>
        <position position="251"/>
    </location>
    <ligand>
        <name>Mg(2+)</name>
        <dbReference type="ChEBI" id="CHEBI:18420"/>
    </ligand>
</feature>
<dbReference type="InterPro" id="IPR031168">
    <property type="entry name" value="G_TrmE"/>
</dbReference>
<comment type="subcellular location">
    <subcellularLocation>
        <location evidence="8">Cytoplasm</location>
    </subcellularLocation>
</comment>
<dbReference type="GO" id="GO:0046872">
    <property type="term" value="F:metal ion binding"/>
    <property type="evidence" value="ECO:0007669"/>
    <property type="project" value="UniProtKB-KW"/>
</dbReference>
<dbReference type="InterPro" id="IPR027417">
    <property type="entry name" value="P-loop_NTPase"/>
</dbReference>
<proteinExistence type="inferred from homology"/>
<dbReference type="AlphaFoldDB" id="A0A1I3NP54"/>
<evidence type="ECO:0000259" key="10">
    <source>
        <dbReference type="PROSITE" id="PS51709"/>
    </source>
</evidence>
<evidence type="ECO:0000256" key="7">
    <source>
        <dbReference type="ARBA" id="ARBA00023134"/>
    </source>
</evidence>
<dbReference type="InterPro" id="IPR027368">
    <property type="entry name" value="MnmE_dom2"/>
</dbReference>
<dbReference type="NCBIfam" id="TIGR00450">
    <property type="entry name" value="mnmE_trmE_thdF"/>
    <property type="match status" value="1"/>
</dbReference>
<dbReference type="STRING" id="1121003.SAMN03080618_02081"/>
<dbReference type="PROSITE" id="PS51709">
    <property type="entry name" value="G_TRME"/>
    <property type="match status" value="1"/>
</dbReference>
<dbReference type="Pfam" id="PF10396">
    <property type="entry name" value="TrmE_N"/>
    <property type="match status" value="1"/>
</dbReference>
<evidence type="ECO:0000256" key="5">
    <source>
        <dbReference type="ARBA" id="ARBA00022842"/>
    </source>
</evidence>
<keyword evidence="4 8" id="KW-0378">Hydrolase</keyword>
<comment type="subunit">
    <text evidence="8">Homodimer. Heterotetramer of two MnmE and two MnmG subunits.</text>
</comment>
<comment type="similarity">
    <text evidence="1 8 9">Belongs to the TRAFAC class TrmE-Era-EngA-EngB-Septin-like GTPase superfamily. TrmE GTPase family.</text>
</comment>
<evidence type="ECO:0000256" key="2">
    <source>
        <dbReference type="ARBA" id="ARBA00022694"/>
    </source>
</evidence>
<name>A0A1I3NP54_9HYPH</name>
<keyword evidence="6 8" id="KW-0630">Potassium</keyword>
<dbReference type="GO" id="GO:0005525">
    <property type="term" value="F:GTP binding"/>
    <property type="evidence" value="ECO:0007669"/>
    <property type="project" value="UniProtKB-UniRule"/>
</dbReference>
<dbReference type="SUPFAM" id="SSF116878">
    <property type="entry name" value="TrmE connector domain"/>
    <property type="match status" value="1"/>
</dbReference>
<keyword evidence="7 8" id="KW-0342">GTP-binding</keyword>
<dbReference type="GO" id="GO:0003924">
    <property type="term" value="F:GTPase activity"/>
    <property type="evidence" value="ECO:0007669"/>
    <property type="project" value="UniProtKB-UniRule"/>
</dbReference>
<keyword evidence="2 8" id="KW-0819">tRNA processing</keyword>
<dbReference type="PANTHER" id="PTHR42714">
    <property type="entry name" value="TRNA MODIFICATION GTPASE GTPBP3"/>
    <property type="match status" value="1"/>
</dbReference>
<dbReference type="Gene3D" id="1.20.120.430">
    <property type="entry name" value="tRNA modification GTPase MnmE domain 2"/>
    <property type="match status" value="1"/>
</dbReference>
<dbReference type="EMBL" id="FORF01000011">
    <property type="protein sequence ID" value="SFJ10556.1"/>
    <property type="molecule type" value="Genomic_DNA"/>
</dbReference>
<feature type="binding site" evidence="8">
    <location>
        <begin position="245"/>
        <end position="251"/>
    </location>
    <ligand>
        <name>GTP</name>
        <dbReference type="ChEBI" id="CHEBI:37565"/>
    </ligand>
</feature>
<feature type="domain" description="TrmE-type G" evidence="10">
    <location>
        <begin position="216"/>
        <end position="361"/>
    </location>
</feature>
<dbReference type="Proteomes" id="UP000242763">
    <property type="component" value="Unassembled WGS sequence"/>
</dbReference>
<evidence type="ECO:0000256" key="9">
    <source>
        <dbReference type="RuleBase" id="RU003313"/>
    </source>
</evidence>
<dbReference type="NCBIfam" id="NF003661">
    <property type="entry name" value="PRK05291.1-3"/>
    <property type="match status" value="1"/>
</dbReference>
<dbReference type="Gene3D" id="3.40.50.300">
    <property type="entry name" value="P-loop containing nucleotide triphosphate hydrolases"/>
    <property type="match status" value="1"/>
</dbReference>
<dbReference type="CDD" id="cd04164">
    <property type="entry name" value="trmE"/>
    <property type="match status" value="1"/>
</dbReference>
<keyword evidence="8" id="KW-0479">Metal-binding</keyword>
<evidence type="ECO:0000256" key="4">
    <source>
        <dbReference type="ARBA" id="ARBA00022801"/>
    </source>
</evidence>
<keyword evidence="12" id="KW-1185">Reference proteome</keyword>
<feature type="binding site" evidence="8">
    <location>
        <position position="437"/>
    </location>
    <ligand>
        <name>(6S)-5-formyl-5,6,7,8-tetrahydrofolate</name>
        <dbReference type="ChEBI" id="CHEBI:57457"/>
    </ligand>
</feature>
<keyword evidence="3 8" id="KW-0547">Nucleotide-binding</keyword>
<dbReference type="NCBIfam" id="TIGR00231">
    <property type="entry name" value="small_GTP"/>
    <property type="match status" value="1"/>
</dbReference>
<reference evidence="12" key="1">
    <citation type="submission" date="2016-10" db="EMBL/GenBank/DDBJ databases">
        <authorList>
            <person name="Varghese N."/>
            <person name="Submissions S."/>
        </authorList>
    </citation>
    <scope>NUCLEOTIDE SEQUENCE [LARGE SCALE GENOMIC DNA]</scope>
    <source>
        <strain evidence="12">DSM 21857</strain>
    </source>
</reference>
<feature type="binding site" evidence="8">
    <location>
        <position position="230"/>
    </location>
    <ligand>
        <name>Mg(2+)</name>
        <dbReference type="ChEBI" id="CHEBI:18420"/>
    </ligand>
</feature>
<feature type="binding site" evidence="8">
    <location>
        <position position="119"/>
    </location>
    <ligand>
        <name>(6S)-5-formyl-5,6,7,8-tetrahydrofolate</name>
        <dbReference type="ChEBI" id="CHEBI:57457"/>
    </ligand>
</feature>
<comment type="caution">
    <text evidence="8">Lacks conserved residue(s) required for the propagation of feature annotation.</text>
</comment>
<evidence type="ECO:0000256" key="6">
    <source>
        <dbReference type="ARBA" id="ARBA00022958"/>
    </source>
</evidence>
<protein>
    <recommendedName>
        <fullName evidence="8">tRNA modification GTPase MnmE</fullName>
        <ecNumber evidence="8">3.6.-.-</ecNumber>
    </recommendedName>
</protein>
<dbReference type="InterPro" id="IPR018948">
    <property type="entry name" value="GTP-bd_TrmE_N"/>
</dbReference>
<feature type="binding site" evidence="8">
    <location>
        <position position="226"/>
    </location>
    <ligand>
        <name>K(+)</name>
        <dbReference type="ChEBI" id="CHEBI:29103"/>
    </ligand>
</feature>
<comment type="cofactor">
    <cofactor evidence="8">
        <name>K(+)</name>
        <dbReference type="ChEBI" id="CHEBI:29103"/>
    </cofactor>
    <text evidence="8">Binds 1 potassium ion per subunit.</text>
</comment>
<feature type="binding site" evidence="8">
    <location>
        <position position="247"/>
    </location>
    <ligand>
        <name>K(+)</name>
        <dbReference type="ChEBI" id="CHEBI:29103"/>
    </ligand>
</feature>
<feature type="binding site" evidence="8">
    <location>
        <begin position="270"/>
        <end position="273"/>
    </location>
    <ligand>
        <name>GTP</name>
        <dbReference type="ChEBI" id="CHEBI:37565"/>
    </ligand>
</feature>
<evidence type="ECO:0000313" key="11">
    <source>
        <dbReference type="EMBL" id="SFJ10556.1"/>
    </source>
</evidence>
<dbReference type="PANTHER" id="PTHR42714:SF2">
    <property type="entry name" value="TRNA MODIFICATION GTPASE GTPBP3, MITOCHONDRIAL"/>
    <property type="match status" value="1"/>
</dbReference>
<dbReference type="InterPro" id="IPR006073">
    <property type="entry name" value="GTP-bd"/>
</dbReference>
<dbReference type="GO" id="GO:0030488">
    <property type="term" value="P:tRNA methylation"/>
    <property type="evidence" value="ECO:0007669"/>
    <property type="project" value="TreeGrafter"/>
</dbReference>
<dbReference type="InterPro" id="IPR027266">
    <property type="entry name" value="TrmE/GcvT-like"/>
</dbReference>
<dbReference type="InterPro" id="IPR025867">
    <property type="entry name" value="MnmE_helical"/>
</dbReference>
<sequence length="437" mass="46947">MFQDTIFALSSGALPSGVAIIRLSGPQVQSGLQTLVGNLPPPRQAVLREIRADDRGLLDRGLVLFFLGPNSFTGEDCAELQIHGGRAVVSAILHYLANLEGFRPAEAGDFTRRAFLNGKMDLSGAEALADLIAAETETQRKLAIQNTSGRQRQLYGSWRTTLLRARAFIEAELDFADEDDVPGSVSQRVWENMRALAATLRSHIAGYAAAEIIREGFRVVLIGAPNAGKSSLLNALARREVAIVTDIPGTTRDLVEVSLDVRGLKVIVTDTAGIRETDDVVEKLGVERAHGAARAADLVIHLMPADAADIDRVNPLNEDNNRIVVTSKCDVGRVARGTLAVSAVTGEGLEELLDVISSRAAASLALAESTIPTRLRHKSHLSDCLSCIDVAVSRDDLPLELRAEELRQAADHLGRITGTTDVEDLLGVIFSEFCIGK</sequence>
<dbReference type="GO" id="GO:0005737">
    <property type="term" value="C:cytoplasm"/>
    <property type="evidence" value="ECO:0007669"/>
    <property type="project" value="UniProtKB-SubCell"/>
</dbReference>
<dbReference type="GO" id="GO:0002098">
    <property type="term" value="P:tRNA wobble uridine modification"/>
    <property type="evidence" value="ECO:0007669"/>
    <property type="project" value="TreeGrafter"/>
</dbReference>
<dbReference type="PRINTS" id="PR00449">
    <property type="entry name" value="RASTRNSFRMNG"/>
</dbReference>
<feature type="binding site" evidence="8">
    <location>
        <position position="22"/>
    </location>
    <ligand>
        <name>(6S)-5-formyl-5,6,7,8-tetrahydrofolate</name>
        <dbReference type="ChEBI" id="CHEBI:57457"/>
    </ligand>
</feature>
<feature type="binding site" evidence="8">
    <location>
        <begin position="226"/>
        <end position="231"/>
    </location>
    <ligand>
        <name>GTP</name>
        <dbReference type="ChEBI" id="CHEBI:37565"/>
    </ligand>
</feature>
<dbReference type="EC" id="3.6.-.-" evidence="8"/>
<dbReference type="HAMAP" id="MF_00379">
    <property type="entry name" value="GTPase_MnmE"/>
    <property type="match status" value="1"/>
</dbReference>
<dbReference type="FunFam" id="3.30.1360.120:FF:000007">
    <property type="entry name" value="tRNA modification GTPase GTPBP3, mitochondrial"/>
    <property type="match status" value="1"/>
</dbReference>
<dbReference type="Gene3D" id="3.30.1360.120">
    <property type="entry name" value="Probable tRNA modification gtpase trme, domain 1"/>
    <property type="match status" value="1"/>
</dbReference>
<dbReference type="Pfam" id="PF01926">
    <property type="entry name" value="MMR_HSR1"/>
    <property type="match status" value="1"/>
</dbReference>
<dbReference type="InterPro" id="IPR004520">
    <property type="entry name" value="GTPase_MnmE"/>
</dbReference>
<evidence type="ECO:0000256" key="8">
    <source>
        <dbReference type="HAMAP-Rule" id="MF_00379"/>
    </source>
</evidence>
<gene>
    <name evidence="8" type="primary">mnmE</name>
    <name evidence="8" type="synonym">trmE</name>
    <name evidence="11" type="ORF">SAMN03080618_02081</name>
</gene>
<dbReference type="Pfam" id="PF12631">
    <property type="entry name" value="MnmE_helical"/>
    <property type="match status" value="1"/>
</dbReference>
<comment type="function">
    <text evidence="8">Exhibits a very high intrinsic GTPase hydrolysis rate. Involved in the addition of a carboxymethylaminomethyl (cmnm) group at the wobble position (U34) of certain tRNAs, forming tRNA-cmnm(5)s(2)U34.</text>
</comment>
<keyword evidence="5 8" id="KW-0460">Magnesium</keyword>
<feature type="binding site" evidence="8">
    <location>
        <position position="250"/>
    </location>
    <ligand>
        <name>K(+)</name>
        <dbReference type="ChEBI" id="CHEBI:29103"/>
    </ligand>
</feature>
<dbReference type="CDD" id="cd14858">
    <property type="entry name" value="TrmE_N"/>
    <property type="match status" value="1"/>
</dbReference>
<evidence type="ECO:0000313" key="12">
    <source>
        <dbReference type="Proteomes" id="UP000242763"/>
    </source>
</evidence>
<feature type="binding site" evidence="8">
    <location>
        <position position="79"/>
    </location>
    <ligand>
        <name>(6S)-5-formyl-5,6,7,8-tetrahydrofolate</name>
        <dbReference type="ChEBI" id="CHEBI:57457"/>
    </ligand>
</feature>
<dbReference type="InterPro" id="IPR005225">
    <property type="entry name" value="Small_GTP-bd"/>
</dbReference>
<dbReference type="SUPFAM" id="SSF52540">
    <property type="entry name" value="P-loop containing nucleoside triphosphate hydrolases"/>
    <property type="match status" value="1"/>
</dbReference>
<feature type="binding site" evidence="8">
    <location>
        <position position="245"/>
    </location>
    <ligand>
        <name>K(+)</name>
        <dbReference type="ChEBI" id="CHEBI:29103"/>
    </ligand>
</feature>
<evidence type="ECO:0000256" key="3">
    <source>
        <dbReference type="ARBA" id="ARBA00022741"/>
    </source>
</evidence>